<sequence length="220" mass="25504">MTLEKFNEQKAKFHEQENDVLAVQTELNKAKNILKALENEKAEFVTRQKEKLAEVGTLSADEYVEIKNKNSGLQARIEYYQALIVDLENKLYAEQENLSNQQKELKAIRGKILSHNAEELFNQFIQQNKETLGKLYCLLAYSGEFKPDRNLTDETKEQMILRHLTQRISDHIETNHLLDKDFSLYSEQLAGFTTKSPSALHREKFESQKPTGLTELINNL</sequence>
<dbReference type="Proteomes" id="UP000054123">
    <property type="component" value="Unassembled WGS sequence"/>
</dbReference>
<gene>
    <name evidence="2" type="ORF">AK33_07565</name>
</gene>
<reference evidence="2 3" key="1">
    <citation type="journal article" date="2014" name="Genome Announc.">
        <title>Genome Sequence of a Presumptive Mannheimia haemolytica Strain with an A1/A6-Cross-Reactive Serotype from a White-Tailed Deer (Odocoileus virginianus).</title>
        <authorList>
            <person name="Lawrence P.K."/>
            <person name="Bey R.F."/>
            <person name="Wiener B."/>
            <person name="Kittichotirat W."/>
            <person name="Bumgarner R.E."/>
        </authorList>
    </citation>
    <scope>NUCLEOTIDE SEQUENCE [LARGE SCALE GENOMIC DNA]</scope>
    <source>
        <strain evidence="2 3">PKL10</strain>
    </source>
</reference>
<feature type="coiled-coil region" evidence="1">
    <location>
        <begin position="20"/>
        <end position="104"/>
    </location>
</feature>
<proteinExistence type="predicted"/>
<dbReference type="EMBL" id="JANJ01000005">
    <property type="protein sequence ID" value="EXI62132.1"/>
    <property type="molecule type" value="Genomic_DNA"/>
</dbReference>
<dbReference type="AlphaFoldDB" id="A0A011NC13"/>
<organism evidence="2 3">
    <name type="scientific">Mannheimia granulomatis</name>
    <dbReference type="NCBI Taxonomy" id="85402"/>
    <lineage>
        <taxon>Bacteria</taxon>
        <taxon>Pseudomonadati</taxon>
        <taxon>Pseudomonadota</taxon>
        <taxon>Gammaproteobacteria</taxon>
        <taxon>Pasteurellales</taxon>
        <taxon>Pasteurellaceae</taxon>
        <taxon>Mannheimia</taxon>
    </lineage>
</organism>
<keyword evidence="1" id="KW-0175">Coiled coil</keyword>
<dbReference type="RefSeq" id="WP_042803198.1">
    <property type="nucleotide sequence ID" value="NZ_AVSP01000002.1"/>
</dbReference>
<name>A0A011NC13_9PAST</name>
<protein>
    <submittedName>
        <fullName evidence="2">Uncharacterized protein</fullName>
    </submittedName>
</protein>
<dbReference type="PATRIC" id="fig|1450449.3.peg.1489"/>
<evidence type="ECO:0000256" key="1">
    <source>
        <dbReference type="SAM" id="Coils"/>
    </source>
</evidence>
<dbReference type="OrthoDB" id="9836232at2"/>
<evidence type="ECO:0000313" key="3">
    <source>
        <dbReference type="Proteomes" id="UP000054123"/>
    </source>
</evidence>
<keyword evidence="3" id="KW-1185">Reference proteome</keyword>
<accession>A0A011NC13</accession>
<comment type="caution">
    <text evidence="2">The sequence shown here is derived from an EMBL/GenBank/DDBJ whole genome shotgun (WGS) entry which is preliminary data.</text>
</comment>
<evidence type="ECO:0000313" key="2">
    <source>
        <dbReference type="EMBL" id="EXI62132.1"/>
    </source>
</evidence>